<dbReference type="VEuPathDB" id="VectorBase:AFUN021300"/>
<proteinExistence type="predicted"/>
<sequence>MLILRSANVIGKINVHEFTTAYLKEASSFTRASCTSVEHIGH</sequence>
<reference evidence="1" key="1">
    <citation type="submission" date="2020-05" db="UniProtKB">
        <authorList>
            <consortium name="EnsemblMetazoa"/>
        </authorList>
    </citation>
    <scope>IDENTIFICATION</scope>
    <source>
        <strain evidence="1">FUMOZ</strain>
    </source>
</reference>
<organism evidence="1">
    <name type="scientific">Anopheles funestus</name>
    <name type="common">African malaria mosquito</name>
    <dbReference type="NCBI Taxonomy" id="62324"/>
    <lineage>
        <taxon>Eukaryota</taxon>
        <taxon>Metazoa</taxon>
        <taxon>Ecdysozoa</taxon>
        <taxon>Arthropoda</taxon>
        <taxon>Hexapoda</taxon>
        <taxon>Insecta</taxon>
        <taxon>Pterygota</taxon>
        <taxon>Neoptera</taxon>
        <taxon>Endopterygota</taxon>
        <taxon>Diptera</taxon>
        <taxon>Nematocera</taxon>
        <taxon>Culicoidea</taxon>
        <taxon>Culicidae</taxon>
        <taxon>Anophelinae</taxon>
        <taxon>Anopheles</taxon>
    </lineage>
</organism>
<accession>A0A4Y0BL22</accession>
<evidence type="ECO:0000313" key="1">
    <source>
        <dbReference type="EnsemblMetazoa" id="AFUN021300-PA"/>
    </source>
</evidence>
<dbReference type="EnsemblMetazoa" id="AFUN021300-RA">
    <property type="protein sequence ID" value="AFUN021300-PA"/>
    <property type="gene ID" value="AFUN021300"/>
</dbReference>
<dbReference type="AlphaFoldDB" id="A0A4Y0BL22"/>
<name>A0A4Y0BL22_ANOFN</name>
<protein>
    <submittedName>
        <fullName evidence="1">Uncharacterized protein</fullName>
    </submittedName>
</protein>